<feature type="domain" description="DTW" evidence="5">
    <location>
        <begin position="1"/>
        <end position="174"/>
    </location>
</feature>
<evidence type="ECO:0000256" key="2">
    <source>
        <dbReference type="ARBA" id="ARBA00022679"/>
    </source>
</evidence>
<dbReference type="EMBL" id="CP045503">
    <property type="protein sequence ID" value="QPG57912.1"/>
    <property type="molecule type" value="Genomic_DNA"/>
</dbReference>
<dbReference type="EC" id="2.5.1.25" evidence="1"/>
<dbReference type="SMART" id="SM01144">
    <property type="entry name" value="DTW"/>
    <property type="match status" value="1"/>
</dbReference>
<keyword evidence="7" id="KW-1185">Reference proteome</keyword>
<reference evidence="6" key="1">
    <citation type="submission" date="2021-07" db="EMBL/GenBank/DDBJ databases">
        <title>Shewanella sp. YLB-07 whole genome sequence.</title>
        <authorList>
            <person name="Yu L."/>
        </authorList>
    </citation>
    <scope>NUCLEOTIDE SEQUENCE</scope>
    <source>
        <strain evidence="6">YLB-08</strain>
    </source>
</reference>
<dbReference type="PANTHER" id="PTHR21392">
    <property type="entry name" value="TRNA-URIDINE AMINOCARBOXYPROPYLTRANSFERASE 2"/>
    <property type="match status" value="1"/>
</dbReference>
<evidence type="ECO:0000313" key="6">
    <source>
        <dbReference type="EMBL" id="QPG57912.1"/>
    </source>
</evidence>
<gene>
    <name evidence="6" type="ORF">FM038_010930</name>
</gene>
<evidence type="ECO:0000256" key="4">
    <source>
        <dbReference type="ARBA" id="ARBA00022694"/>
    </source>
</evidence>
<evidence type="ECO:0000256" key="1">
    <source>
        <dbReference type="ARBA" id="ARBA00012386"/>
    </source>
</evidence>
<evidence type="ECO:0000256" key="3">
    <source>
        <dbReference type="ARBA" id="ARBA00022691"/>
    </source>
</evidence>
<evidence type="ECO:0000259" key="5">
    <source>
        <dbReference type="SMART" id="SM01144"/>
    </source>
</evidence>
<dbReference type="PANTHER" id="PTHR21392:SF1">
    <property type="entry name" value="TRNA-URIDINE AMINOCARBOXYPROPYLTRANSFERASE"/>
    <property type="match status" value="1"/>
</dbReference>
<sequence length="175" mass="19689">MNIVLLTHERELLRPTNTGRLALDAFPHFCSRLIWSRVAPDKRLVSLLSQQSAAVLFPDEKGASESPNGVDTLNAKSESLLTKDIYLECLPQTLVIIDATWQEARKMLRQSPYLKQAAKFALSGNHDSSFTLRRNQVDGGLCTIECIIEVCKIQGLTQEAEQLNTVFELFQQKSR</sequence>
<name>A0ABX6V5L2_9GAMM</name>
<accession>A0ABX6V5L2</accession>
<evidence type="ECO:0000313" key="7">
    <source>
        <dbReference type="Proteomes" id="UP000316416"/>
    </source>
</evidence>
<dbReference type="Proteomes" id="UP000316416">
    <property type="component" value="Chromosome"/>
</dbReference>
<keyword evidence="4" id="KW-0819">tRNA processing</keyword>
<keyword evidence="3" id="KW-0949">S-adenosyl-L-methionine</keyword>
<dbReference type="InterPro" id="IPR005636">
    <property type="entry name" value="DTW"/>
</dbReference>
<proteinExistence type="predicted"/>
<dbReference type="InterPro" id="IPR039262">
    <property type="entry name" value="DTWD2/TAPT"/>
</dbReference>
<protein>
    <recommendedName>
        <fullName evidence="1">tRNA-uridine aminocarboxypropyltransferase</fullName>
        <ecNumber evidence="1">2.5.1.25</ecNumber>
    </recommendedName>
</protein>
<keyword evidence="2" id="KW-0808">Transferase</keyword>
<dbReference type="Pfam" id="PF03942">
    <property type="entry name" value="DTW"/>
    <property type="match status" value="1"/>
</dbReference>
<organism evidence="6 7">
    <name type="scientific">Shewanella eurypsychrophilus</name>
    <dbReference type="NCBI Taxonomy" id="2593656"/>
    <lineage>
        <taxon>Bacteria</taxon>
        <taxon>Pseudomonadati</taxon>
        <taxon>Pseudomonadota</taxon>
        <taxon>Gammaproteobacteria</taxon>
        <taxon>Alteromonadales</taxon>
        <taxon>Shewanellaceae</taxon>
        <taxon>Shewanella</taxon>
    </lineage>
</organism>